<dbReference type="EMBL" id="BRXW01000337">
    <property type="protein sequence ID" value="GMI18527.1"/>
    <property type="molecule type" value="Genomic_DNA"/>
</dbReference>
<dbReference type="PANTHER" id="PTHR44157">
    <property type="entry name" value="DNAJ HOMOLOG SUBFAMILY C MEMBER 11"/>
    <property type="match status" value="1"/>
</dbReference>
<name>A0A9W7L0A3_9STRA</name>
<comment type="caution">
    <text evidence="3">The sequence shown here is derived from an EMBL/GenBank/DDBJ whole genome shotgun (WGS) entry which is preliminary data.</text>
</comment>
<keyword evidence="4" id="KW-1185">Reference proteome</keyword>
<keyword evidence="1" id="KW-0143">Chaperone</keyword>
<dbReference type="Pfam" id="PF11875">
    <property type="entry name" value="DnaJ-like_C11_C"/>
    <property type="match status" value="1"/>
</dbReference>
<dbReference type="Proteomes" id="UP001165122">
    <property type="component" value="Unassembled WGS sequence"/>
</dbReference>
<dbReference type="GO" id="GO:0005739">
    <property type="term" value="C:mitochondrion"/>
    <property type="evidence" value="ECO:0007669"/>
    <property type="project" value="GOC"/>
</dbReference>
<evidence type="ECO:0000313" key="3">
    <source>
        <dbReference type="EMBL" id="GMI18527.1"/>
    </source>
</evidence>
<dbReference type="PANTHER" id="PTHR44157:SF1">
    <property type="entry name" value="DNAJ HOMOLOG SUBFAMILY C MEMBER 11"/>
    <property type="match status" value="1"/>
</dbReference>
<protein>
    <recommendedName>
        <fullName evidence="2">J domain-containing protein</fullName>
    </recommendedName>
</protein>
<proteinExistence type="predicted"/>
<dbReference type="InterPro" id="IPR001623">
    <property type="entry name" value="DnaJ_domain"/>
</dbReference>
<dbReference type="PROSITE" id="PS50076">
    <property type="entry name" value="DNAJ_2"/>
    <property type="match status" value="1"/>
</dbReference>
<gene>
    <name evidence="3" type="ORF">TrLO_g14881</name>
</gene>
<dbReference type="InterPro" id="IPR036869">
    <property type="entry name" value="J_dom_sf"/>
</dbReference>
<dbReference type="AlphaFoldDB" id="A0A9W7L0A3"/>
<dbReference type="CDD" id="cd06257">
    <property type="entry name" value="DnaJ"/>
    <property type="match status" value="1"/>
</dbReference>
<dbReference type="GO" id="GO:0042407">
    <property type="term" value="P:cristae formation"/>
    <property type="evidence" value="ECO:0007669"/>
    <property type="project" value="TreeGrafter"/>
</dbReference>
<sequence>MPSPPPVDYYAVLNLPKTCTPLEIKKSYQKLALTFHPDKTSPSLTDQAQVEFEKVKRAHAVLSDVASRKAYDAFGDKGVRMLEEDPAGAKALRKYSQNPDLLLEALHEKAGTSYIRRLEKSVQTRGNVVVHSTLVPTFTTGSSPKTTKISINQTVTSPLNSSTSLSFGGHVISNYGLAHSEATIGIDKKLKNNTSISSSISTGTDQKLTIDTTRSFDLSGRSGARLSGFFSTTSRGATLQSWKTFTPSLTANCTLGMHEVGMTVFRVSGTKYFGGGGVLTGDVGMQPGEIYVQGTGVRDFGEGTQRVKSKIKLGTRGTSFLISSSRRISKFTLFAIGLKIDLHNGVYWIIKLTRGNMSFECPIVFSTFVNPSLTIFAGSLGMLVDELVVWCLNYGKPSDKISEEKREDEILSQNGKNKQAAESQQQLMMAAANKKGKEEGEKMGLVIREAVYRKKNDNEGFGVKIPLQFFVKDGEVRLPDGNKNSVLGFFREEKRVVRIGRGGRGLFSLFSDQGDDGEEDEEFFSSPVRSTDEEYVIYARYSFGDGVFEVEIDDGEEFVLPSEKATRMGDLGSVV</sequence>
<dbReference type="PROSITE" id="PS00636">
    <property type="entry name" value="DNAJ_1"/>
    <property type="match status" value="1"/>
</dbReference>
<evidence type="ECO:0000256" key="1">
    <source>
        <dbReference type="ARBA" id="ARBA00023186"/>
    </source>
</evidence>
<dbReference type="SMART" id="SM00271">
    <property type="entry name" value="DnaJ"/>
    <property type="match status" value="1"/>
</dbReference>
<organism evidence="3 4">
    <name type="scientific">Triparma laevis f. longispina</name>
    <dbReference type="NCBI Taxonomy" id="1714387"/>
    <lineage>
        <taxon>Eukaryota</taxon>
        <taxon>Sar</taxon>
        <taxon>Stramenopiles</taxon>
        <taxon>Ochrophyta</taxon>
        <taxon>Bolidophyceae</taxon>
        <taxon>Parmales</taxon>
        <taxon>Triparmaceae</taxon>
        <taxon>Triparma</taxon>
    </lineage>
</organism>
<dbReference type="PRINTS" id="PR00625">
    <property type="entry name" value="JDOMAIN"/>
</dbReference>
<evidence type="ECO:0000259" key="2">
    <source>
        <dbReference type="PROSITE" id="PS50076"/>
    </source>
</evidence>
<dbReference type="InterPro" id="IPR024586">
    <property type="entry name" value="DnaJ-like_C11_C"/>
</dbReference>
<dbReference type="Pfam" id="PF00226">
    <property type="entry name" value="DnaJ"/>
    <property type="match status" value="1"/>
</dbReference>
<reference evidence="4" key="1">
    <citation type="journal article" date="2023" name="Commun. Biol.">
        <title>Genome analysis of Parmales, the sister group of diatoms, reveals the evolutionary specialization of diatoms from phago-mixotrophs to photoautotrophs.</title>
        <authorList>
            <person name="Ban H."/>
            <person name="Sato S."/>
            <person name="Yoshikawa S."/>
            <person name="Yamada K."/>
            <person name="Nakamura Y."/>
            <person name="Ichinomiya M."/>
            <person name="Sato N."/>
            <person name="Blanc-Mathieu R."/>
            <person name="Endo H."/>
            <person name="Kuwata A."/>
            <person name="Ogata H."/>
        </authorList>
    </citation>
    <scope>NUCLEOTIDE SEQUENCE [LARGE SCALE GENOMIC DNA]</scope>
    <source>
        <strain evidence="4">NIES 3700</strain>
    </source>
</reference>
<dbReference type="Gene3D" id="1.10.287.110">
    <property type="entry name" value="DnaJ domain"/>
    <property type="match status" value="1"/>
</dbReference>
<feature type="domain" description="J" evidence="2">
    <location>
        <begin position="8"/>
        <end position="75"/>
    </location>
</feature>
<dbReference type="InterPro" id="IPR018253">
    <property type="entry name" value="DnaJ_domain_CS"/>
</dbReference>
<dbReference type="SUPFAM" id="SSF46565">
    <property type="entry name" value="Chaperone J-domain"/>
    <property type="match status" value="1"/>
</dbReference>
<dbReference type="OrthoDB" id="18010at2759"/>
<evidence type="ECO:0000313" key="4">
    <source>
        <dbReference type="Proteomes" id="UP001165122"/>
    </source>
</evidence>
<accession>A0A9W7L0A3</accession>
<dbReference type="InterPro" id="IPR052243">
    <property type="entry name" value="Mito_inner_membrane_organizer"/>
</dbReference>